<evidence type="ECO:0000313" key="2">
    <source>
        <dbReference type="Proteomes" id="UP000229502"/>
    </source>
</evidence>
<organism evidence="1 2">
    <name type="scientific">Candidatus Shapirobacteria bacterium CG07_land_8_20_14_0_80_39_18</name>
    <dbReference type="NCBI Taxonomy" id="1974882"/>
    <lineage>
        <taxon>Bacteria</taxon>
        <taxon>Candidatus Shapironibacteriota</taxon>
    </lineage>
</organism>
<dbReference type="AlphaFoldDB" id="A0A2M6YRP8"/>
<reference evidence="2" key="1">
    <citation type="submission" date="2017-09" db="EMBL/GenBank/DDBJ databases">
        <title>Depth-based differentiation of microbial function through sediment-hosted aquifers and enrichment of novel symbionts in the deep terrestrial subsurface.</title>
        <authorList>
            <person name="Probst A.J."/>
            <person name="Ladd B."/>
            <person name="Jarett J.K."/>
            <person name="Geller-Mcgrath D.E."/>
            <person name="Sieber C.M.K."/>
            <person name="Emerson J.B."/>
            <person name="Anantharaman K."/>
            <person name="Thomas B.C."/>
            <person name="Malmstrom R."/>
            <person name="Stieglmeier M."/>
            <person name="Klingl A."/>
            <person name="Woyke T."/>
            <person name="Ryan C.M."/>
            <person name="Banfield J.F."/>
        </authorList>
    </citation>
    <scope>NUCLEOTIDE SEQUENCE [LARGE SCALE GENOMIC DNA]</scope>
</reference>
<gene>
    <name evidence="1" type="ORF">COT03_01055</name>
</gene>
<accession>A0A2M6YRP8</accession>
<comment type="caution">
    <text evidence="1">The sequence shown here is derived from an EMBL/GenBank/DDBJ whole genome shotgun (WGS) entry which is preliminary data.</text>
</comment>
<dbReference type="EMBL" id="PEWZ01000056">
    <property type="protein sequence ID" value="PIU35734.1"/>
    <property type="molecule type" value="Genomic_DNA"/>
</dbReference>
<evidence type="ECO:0000313" key="1">
    <source>
        <dbReference type="EMBL" id="PIU35734.1"/>
    </source>
</evidence>
<proteinExistence type="predicted"/>
<sequence length="78" mass="8863">MKNNNLTCKTGLVKKVINKEVFEREISLCRKLAKENGGRCGWGVCKDCGVIPFLYKLHKGILLEDPDEIAKVREKTLE</sequence>
<name>A0A2M6YRP8_9BACT</name>
<dbReference type="Proteomes" id="UP000229502">
    <property type="component" value="Unassembled WGS sequence"/>
</dbReference>
<protein>
    <submittedName>
        <fullName evidence="1">Uncharacterized protein</fullName>
    </submittedName>
</protein>